<evidence type="ECO:0000256" key="3">
    <source>
        <dbReference type="ARBA" id="ARBA00022833"/>
    </source>
</evidence>
<gene>
    <name evidence="8" type="primary">LOC112454187</name>
</gene>
<evidence type="ECO:0000256" key="5">
    <source>
        <dbReference type="PROSITE-ProRule" id="PRU00309"/>
    </source>
</evidence>
<evidence type="ECO:0000313" key="8">
    <source>
        <dbReference type="RefSeq" id="XP_024871199.1"/>
    </source>
</evidence>
<evidence type="ECO:0000256" key="1">
    <source>
        <dbReference type="ARBA" id="ARBA00022723"/>
    </source>
</evidence>
<name>A0A6J1PNB0_9HYME</name>
<keyword evidence="2 5" id="KW-0863">Zinc-finger</keyword>
<evidence type="ECO:0000313" key="7">
    <source>
        <dbReference type="Proteomes" id="UP000504618"/>
    </source>
</evidence>
<dbReference type="RefSeq" id="XP_024871199.1">
    <property type="nucleotide sequence ID" value="XM_025015431.1"/>
</dbReference>
<dbReference type="GO" id="GO:0043565">
    <property type="term" value="F:sequence-specific DNA binding"/>
    <property type="evidence" value="ECO:0007669"/>
    <property type="project" value="InterPro"/>
</dbReference>
<keyword evidence="3" id="KW-0862">Zinc</keyword>
<dbReference type="PANTHER" id="PTHR46600">
    <property type="entry name" value="THAP DOMAIN-CONTAINING"/>
    <property type="match status" value="1"/>
</dbReference>
<dbReference type="SUPFAM" id="SSF57716">
    <property type="entry name" value="Glucocorticoid receptor-like (DNA-binding domain)"/>
    <property type="match status" value="1"/>
</dbReference>
<dbReference type="Pfam" id="PF05485">
    <property type="entry name" value="THAP"/>
    <property type="match status" value="1"/>
</dbReference>
<sequence>MVWKCCVPGCTSSAKVPAHMLPRDEIKAQAWLRAIGRSDVIDATKEAKDKLRICSLHFSKSMIIPYGQKRRLKDTAMPTLYLSCANIAADIPSTSSADIGSITTLQTSENVEVNSDVAAASAESCEMVQPVQLIVNINKVHMTDVCKLRNKLRRYQKRLYNTKKNSYLSQKYKKPTRAQ</sequence>
<dbReference type="Gene3D" id="6.20.210.20">
    <property type="entry name" value="THAP domain"/>
    <property type="match status" value="1"/>
</dbReference>
<keyword evidence="7" id="KW-1185">Reference proteome</keyword>
<reference evidence="8" key="1">
    <citation type="submission" date="2025-08" db="UniProtKB">
        <authorList>
            <consortium name="RefSeq"/>
        </authorList>
    </citation>
    <scope>IDENTIFICATION</scope>
    <source>
        <tissue evidence="8">Whole body</tissue>
    </source>
</reference>
<dbReference type="InterPro" id="IPR006612">
    <property type="entry name" value="THAP_Znf"/>
</dbReference>
<dbReference type="PANTHER" id="PTHR46600:SF11">
    <property type="entry name" value="THAP DOMAIN-CONTAINING PROTEIN 10"/>
    <property type="match status" value="1"/>
</dbReference>
<feature type="domain" description="THAP-type" evidence="6">
    <location>
        <begin position="1"/>
        <end position="81"/>
    </location>
</feature>
<evidence type="ECO:0000256" key="2">
    <source>
        <dbReference type="ARBA" id="ARBA00022771"/>
    </source>
</evidence>
<protein>
    <submittedName>
        <fullName evidence="8">THAP domain-containing protein 2-like</fullName>
    </submittedName>
</protein>
<dbReference type="OrthoDB" id="7554513at2759"/>
<dbReference type="SMART" id="SM00980">
    <property type="entry name" value="THAP"/>
    <property type="match status" value="1"/>
</dbReference>
<dbReference type="GeneID" id="112454187"/>
<keyword evidence="4 5" id="KW-0238">DNA-binding</keyword>
<keyword evidence="1" id="KW-0479">Metal-binding</keyword>
<feature type="non-terminal residue" evidence="8">
    <location>
        <position position="179"/>
    </location>
</feature>
<evidence type="ECO:0000259" key="6">
    <source>
        <dbReference type="PROSITE" id="PS50950"/>
    </source>
</evidence>
<organism evidence="7 8">
    <name type="scientific">Temnothorax curvispinosus</name>
    <dbReference type="NCBI Taxonomy" id="300111"/>
    <lineage>
        <taxon>Eukaryota</taxon>
        <taxon>Metazoa</taxon>
        <taxon>Ecdysozoa</taxon>
        <taxon>Arthropoda</taxon>
        <taxon>Hexapoda</taxon>
        <taxon>Insecta</taxon>
        <taxon>Pterygota</taxon>
        <taxon>Neoptera</taxon>
        <taxon>Endopterygota</taxon>
        <taxon>Hymenoptera</taxon>
        <taxon>Apocrita</taxon>
        <taxon>Aculeata</taxon>
        <taxon>Formicoidea</taxon>
        <taxon>Formicidae</taxon>
        <taxon>Myrmicinae</taxon>
        <taxon>Temnothorax</taxon>
    </lineage>
</organism>
<dbReference type="InterPro" id="IPR038441">
    <property type="entry name" value="THAP_Znf_sf"/>
</dbReference>
<proteinExistence type="predicted"/>
<accession>A0A6J1PNB0</accession>
<evidence type="ECO:0000256" key="4">
    <source>
        <dbReference type="ARBA" id="ARBA00023125"/>
    </source>
</evidence>
<dbReference type="GO" id="GO:0008270">
    <property type="term" value="F:zinc ion binding"/>
    <property type="evidence" value="ECO:0007669"/>
    <property type="project" value="UniProtKB-KW"/>
</dbReference>
<dbReference type="AlphaFoldDB" id="A0A6J1PNB0"/>
<dbReference type="PROSITE" id="PS50950">
    <property type="entry name" value="ZF_THAP"/>
    <property type="match status" value="1"/>
</dbReference>
<dbReference type="SMART" id="SM00692">
    <property type="entry name" value="DM3"/>
    <property type="match status" value="1"/>
</dbReference>
<dbReference type="Proteomes" id="UP000504618">
    <property type="component" value="Unplaced"/>
</dbReference>
<dbReference type="InterPro" id="IPR026516">
    <property type="entry name" value="THAP1/10"/>
</dbReference>